<dbReference type="EMBL" id="JAQSDF010000038">
    <property type="protein sequence ID" value="MDI1231693.1"/>
    <property type="molecule type" value="Genomic_DNA"/>
</dbReference>
<accession>A0AA43Q4P2</accession>
<feature type="non-terminal residue" evidence="2">
    <location>
        <position position="104"/>
    </location>
</feature>
<dbReference type="Proteomes" id="UP001160519">
    <property type="component" value="Unassembled WGS sequence"/>
</dbReference>
<name>A0AA43Q4P2_9GAMM</name>
<keyword evidence="1" id="KW-0732">Signal</keyword>
<feature type="chain" id="PRO_5041298258" evidence="1">
    <location>
        <begin position="22"/>
        <end position="104"/>
    </location>
</feature>
<evidence type="ECO:0000256" key="1">
    <source>
        <dbReference type="SAM" id="SignalP"/>
    </source>
</evidence>
<feature type="signal peptide" evidence="1">
    <location>
        <begin position="1"/>
        <end position="21"/>
    </location>
</feature>
<keyword evidence="3" id="KW-1185">Reference proteome</keyword>
<comment type="caution">
    <text evidence="2">The sequence shown here is derived from an EMBL/GenBank/DDBJ whole genome shotgun (WGS) entry which is preliminary data.</text>
</comment>
<gene>
    <name evidence="2" type="ORF">PSU93_11130</name>
</gene>
<sequence>MKKYLYYLILAVALVTTPTYAKDPTYKKDPKELKIHSIYKDFIFAKKAKELKIYGKTYGEWSAQWTKWAYAEPSATNAIKDTSGEYCMRSTLPLCALMPISFNG</sequence>
<evidence type="ECO:0000313" key="2">
    <source>
        <dbReference type="EMBL" id="MDI1231693.1"/>
    </source>
</evidence>
<proteinExistence type="predicted"/>
<organism evidence="2 3">
    <name type="scientific">Candidatus Methylobacter titanis</name>
    <dbReference type="NCBI Taxonomy" id="3053457"/>
    <lineage>
        <taxon>Bacteria</taxon>
        <taxon>Pseudomonadati</taxon>
        <taxon>Pseudomonadota</taxon>
        <taxon>Gammaproteobacteria</taxon>
        <taxon>Methylococcales</taxon>
        <taxon>Methylococcaceae</taxon>
        <taxon>Methylobacter</taxon>
    </lineage>
</organism>
<protein>
    <submittedName>
        <fullName evidence="2">Uncharacterized protein</fullName>
    </submittedName>
</protein>
<evidence type="ECO:0000313" key="3">
    <source>
        <dbReference type="Proteomes" id="UP001160519"/>
    </source>
</evidence>
<reference evidence="2" key="1">
    <citation type="submission" date="2023-01" db="EMBL/GenBank/DDBJ databases">
        <title>Biogeochemical cycle of methane in antarctic sediments.</title>
        <authorList>
            <person name="Roldan D.M."/>
            <person name="Menes R.J."/>
        </authorList>
    </citation>
    <scope>NUCLEOTIDE SEQUENCE [LARGE SCALE GENOMIC DNA]</scope>
    <source>
        <strain evidence="2">K-2018 MAG008</strain>
    </source>
</reference>
<dbReference type="AlphaFoldDB" id="A0AA43Q4P2"/>